<comment type="subcellular location">
    <subcellularLocation>
        <location evidence="1 14">Cell outer membrane</location>
        <topology evidence="1 14">Multi-pass membrane protein</topology>
    </subcellularLocation>
</comment>
<keyword evidence="4 14" id="KW-1134">Transmembrane beta strand</keyword>
<name>A0ABY9LY56_9BURK</name>
<evidence type="ECO:0000256" key="2">
    <source>
        <dbReference type="ARBA" id="ARBA00009810"/>
    </source>
</evidence>
<evidence type="ECO:0000256" key="8">
    <source>
        <dbReference type="ARBA" id="ARBA00023004"/>
    </source>
</evidence>
<evidence type="ECO:0000256" key="13">
    <source>
        <dbReference type="ARBA" id="ARBA00023237"/>
    </source>
</evidence>
<evidence type="ECO:0000259" key="18">
    <source>
        <dbReference type="Pfam" id="PF07715"/>
    </source>
</evidence>
<keyword evidence="11 14" id="KW-0472">Membrane</keyword>
<keyword evidence="6 14" id="KW-0812">Transmembrane</keyword>
<evidence type="ECO:0000256" key="5">
    <source>
        <dbReference type="ARBA" id="ARBA00022496"/>
    </source>
</evidence>
<evidence type="ECO:0000256" key="11">
    <source>
        <dbReference type="ARBA" id="ARBA00023136"/>
    </source>
</evidence>
<feature type="signal peptide" evidence="16">
    <location>
        <begin position="1"/>
        <end position="28"/>
    </location>
</feature>
<dbReference type="Pfam" id="PF00593">
    <property type="entry name" value="TonB_dep_Rec_b-barrel"/>
    <property type="match status" value="1"/>
</dbReference>
<dbReference type="SUPFAM" id="SSF56935">
    <property type="entry name" value="Porins"/>
    <property type="match status" value="1"/>
</dbReference>
<dbReference type="EMBL" id="CP132976">
    <property type="protein sequence ID" value="WMD19719.1"/>
    <property type="molecule type" value="Genomic_DNA"/>
</dbReference>
<comment type="similarity">
    <text evidence="2 14 15">Belongs to the TonB-dependent receptor family.</text>
</comment>
<proteinExistence type="inferred from homology"/>
<dbReference type="Pfam" id="PF07715">
    <property type="entry name" value="Plug"/>
    <property type="match status" value="1"/>
</dbReference>
<dbReference type="InterPro" id="IPR036942">
    <property type="entry name" value="Beta-barrel_TonB_sf"/>
</dbReference>
<evidence type="ECO:0000256" key="6">
    <source>
        <dbReference type="ARBA" id="ARBA00022692"/>
    </source>
</evidence>
<protein>
    <submittedName>
        <fullName evidence="19">TonB-dependent siderophore receptor</fullName>
    </submittedName>
</protein>
<feature type="domain" description="TonB-dependent receptor plug" evidence="18">
    <location>
        <begin position="64"/>
        <end position="159"/>
    </location>
</feature>
<dbReference type="InterPro" id="IPR012910">
    <property type="entry name" value="Plug_dom"/>
</dbReference>
<evidence type="ECO:0000256" key="3">
    <source>
        <dbReference type="ARBA" id="ARBA00022448"/>
    </source>
</evidence>
<dbReference type="InterPro" id="IPR010105">
    <property type="entry name" value="TonB_sidphr_rcpt"/>
</dbReference>
<dbReference type="InterPro" id="IPR039426">
    <property type="entry name" value="TonB-dep_rcpt-like"/>
</dbReference>
<dbReference type="PANTHER" id="PTHR32552:SF68">
    <property type="entry name" value="FERRICHROME OUTER MEMBRANE TRANSPORTER_PHAGE RECEPTOR"/>
    <property type="match status" value="1"/>
</dbReference>
<dbReference type="CDD" id="cd01347">
    <property type="entry name" value="ligand_gated_channel"/>
    <property type="match status" value="1"/>
</dbReference>
<dbReference type="Proteomes" id="UP001234798">
    <property type="component" value="Chromosome"/>
</dbReference>
<evidence type="ECO:0000256" key="15">
    <source>
        <dbReference type="RuleBase" id="RU003357"/>
    </source>
</evidence>
<evidence type="ECO:0000256" key="1">
    <source>
        <dbReference type="ARBA" id="ARBA00004571"/>
    </source>
</evidence>
<keyword evidence="9" id="KW-0406">Ion transport</keyword>
<keyword evidence="7 16" id="KW-0732">Signal</keyword>
<organism evidence="19 20">
    <name type="scientific">Achromobacter seleniivolatilans</name>
    <dbReference type="NCBI Taxonomy" id="3047478"/>
    <lineage>
        <taxon>Bacteria</taxon>
        <taxon>Pseudomonadati</taxon>
        <taxon>Pseudomonadota</taxon>
        <taxon>Betaproteobacteria</taxon>
        <taxon>Burkholderiales</taxon>
        <taxon>Alcaligenaceae</taxon>
        <taxon>Achromobacter</taxon>
    </lineage>
</organism>
<reference evidence="19 20" key="1">
    <citation type="submission" date="2023-08" db="EMBL/GenBank/DDBJ databases">
        <title>Achromobacter seleniivolatilans sp. nov., isolated from seleniferous soil.</title>
        <authorList>
            <person name="Zhang S."/>
            <person name="Li K."/>
            <person name="Peng J."/>
            <person name="Zhao Q."/>
            <person name="Wang H."/>
            <person name="Guo Y."/>
        </authorList>
    </citation>
    <scope>NUCLEOTIDE SEQUENCE [LARGE SCALE GENOMIC DNA]</scope>
    <source>
        <strain evidence="19 20">R39</strain>
    </source>
</reference>
<keyword evidence="5" id="KW-0410">Iron transport</keyword>
<dbReference type="InterPro" id="IPR000531">
    <property type="entry name" value="Beta-barrel_TonB"/>
</dbReference>
<dbReference type="Gene3D" id="2.170.130.10">
    <property type="entry name" value="TonB-dependent receptor, plug domain"/>
    <property type="match status" value="1"/>
</dbReference>
<evidence type="ECO:0000256" key="16">
    <source>
        <dbReference type="SAM" id="SignalP"/>
    </source>
</evidence>
<gene>
    <name evidence="19" type="ORF">RAS12_24360</name>
</gene>
<evidence type="ECO:0000313" key="20">
    <source>
        <dbReference type="Proteomes" id="UP001234798"/>
    </source>
</evidence>
<keyword evidence="20" id="KW-1185">Reference proteome</keyword>
<evidence type="ECO:0000256" key="10">
    <source>
        <dbReference type="ARBA" id="ARBA00023077"/>
    </source>
</evidence>
<keyword evidence="12 19" id="KW-0675">Receptor</keyword>
<dbReference type="InterPro" id="IPR037066">
    <property type="entry name" value="Plug_dom_sf"/>
</dbReference>
<evidence type="ECO:0000256" key="14">
    <source>
        <dbReference type="PROSITE-ProRule" id="PRU01360"/>
    </source>
</evidence>
<evidence type="ECO:0000256" key="9">
    <source>
        <dbReference type="ARBA" id="ARBA00023065"/>
    </source>
</evidence>
<evidence type="ECO:0000259" key="17">
    <source>
        <dbReference type="Pfam" id="PF00593"/>
    </source>
</evidence>
<sequence length="704" mass="76413">MPCPHYAKRLSASALTATLAAASLPALSQETAPTVTLSPVQVTARSASLSASNALSATKTDTPLMEIPQSVQIITSTLIDEQQARTLSDVLVNVSGVRATKPEELLFAQPIVRGFPAEIYLNGMPAFGGTAAAFDPNSLVSVDRIEVIKGPTSTLYGGGLGAPLGGLINVVSKRPEFEFGGTLGMRVGSDSTSNPYADLNVPLSDRVAARIVTEYQENGSWIDHVEGRRWSVQPSLLFKISPQSELLLRGQYDKRSLREYSGLPADPALAGVLDRNAYPGATIGQPRTTIENQITGLEFTHRFAGGTKLNVSGQYVDSRVRDYGSFIYPELSPPDPTSPTVYPIFKLYIPTQVRETTFDTNVSNTYQALGGSHTLMAGFSYDLTRFYSAMSNAEPIGELDLANPAYGLDYGAVPDITFSQTNRYETTAVYLQDQATYGRFHFLGSLRLNQLNLRQQEQGVRETYHRATPRLGLTYDLTDSVSVYAAYATGFRGAFNFTGLEPPKPETSRNYEAGVKLALRDLGMSGTVALFEQTRRNVTTADPDPANFGMSIQTGEQRARGLEADLVWEVTPAFSLLANYAYTQAEVTRDTSIDVGSRLPRVPRHSGRLAGRYRVLDGVAKGLSFGLGVTAVSARELTLPNTVSVPGYALLDAQAAYEFGPYTVALSAFNLTNRKVFDTYQYLSSPVVMPVQPRSAYLSLTARF</sequence>
<dbReference type="RefSeq" id="WP_306942207.1">
    <property type="nucleotide sequence ID" value="NZ_CP132976.1"/>
</dbReference>
<keyword evidence="8" id="KW-0408">Iron</keyword>
<dbReference type="PROSITE" id="PS52016">
    <property type="entry name" value="TONB_DEPENDENT_REC_3"/>
    <property type="match status" value="1"/>
</dbReference>
<evidence type="ECO:0000313" key="19">
    <source>
        <dbReference type="EMBL" id="WMD19719.1"/>
    </source>
</evidence>
<dbReference type="Gene3D" id="2.40.170.20">
    <property type="entry name" value="TonB-dependent receptor, beta-barrel domain"/>
    <property type="match status" value="1"/>
</dbReference>
<evidence type="ECO:0000256" key="12">
    <source>
        <dbReference type="ARBA" id="ARBA00023170"/>
    </source>
</evidence>
<accession>A0ABY9LY56</accession>
<feature type="chain" id="PRO_5046684173" evidence="16">
    <location>
        <begin position="29"/>
        <end position="704"/>
    </location>
</feature>
<evidence type="ECO:0000256" key="4">
    <source>
        <dbReference type="ARBA" id="ARBA00022452"/>
    </source>
</evidence>
<evidence type="ECO:0000256" key="7">
    <source>
        <dbReference type="ARBA" id="ARBA00022729"/>
    </source>
</evidence>
<keyword evidence="3 14" id="KW-0813">Transport</keyword>
<keyword evidence="10 15" id="KW-0798">TonB box</keyword>
<dbReference type="PANTHER" id="PTHR32552">
    <property type="entry name" value="FERRICHROME IRON RECEPTOR-RELATED"/>
    <property type="match status" value="1"/>
</dbReference>
<keyword evidence="13 14" id="KW-0998">Cell outer membrane</keyword>
<feature type="domain" description="TonB-dependent receptor-like beta-barrel" evidence="17">
    <location>
        <begin position="252"/>
        <end position="671"/>
    </location>
</feature>
<dbReference type="NCBIfam" id="TIGR01783">
    <property type="entry name" value="TonB-siderophor"/>
    <property type="match status" value="1"/>
</dbReference>